<name>A0A0A0EYH0_9GAMM</name>
<feature type="transmembrane region" description="Helical" evidence="6">
    <location>
        <begin position="251"/>
        <end position="274"/>
    </location>
</feature>
<dbReference type="Pfam" id="PF03706">
    <property type="entry name" value="LPG_synthase_TM"/>
    <property type="match status" value="1"/>
</dbReference>
<evidence type="ECO:0008006" key="9">
    <source>
        <dbReference type="Google" id="ProtNLM"/>
    </source>
</evidence>
<evidence type="ECO:0000256" key="6">
    <source>
        <dbReference type="SAM" id="Phobius"/>
    </source>
</evidence>
<dbReference type="AlphaFoldDB" id="A0A0A0EYH0"/>
<evidence type="ECO:0000313" key="7">
    <source>
        <dbReference type="EMBL" id="KGM55118.1"/>
    </source>
</evidence>
<feature type="transmembrane region" description="Helical" evidence="6">
    <location>
        <begin position="58"/>
        <end position="78"/>
    </location>
</feature>
<feature type="transmembrane region" description="Helical" evidence="6">
    <location>
        <begin position="294"/>
        <end position="317"/>
    </location>
</feature>
<feature type="transmembrane region" description="Helical" evidence="6">
    <location>
        <begin position="223"/>
        <end position="245"/>
    </location>
</feature>
<feature type="transmembrane region" description="Helical" evidence="6">
    <location>
        <begin position="28"/>
        <end position="46"/>
    </location>
</feature>
<evidence type="ECO:0000256" key="5">
    <source>
        <dbReference type="ARBA" id="ARBA00023136"/>
    </source>
</evidence>
<dbReference type="Proteomes" id="UP000029998">
    <property type="component" value="Unassembled WGS sequence"/>
</dbReference>
<evidence type="ECO:0000256" key="3">
    <source>
        <dbReference type="ARBA" id="ARBA00022692"/>
    </source>
</evidence>
<feature type="transmembrane region" description="Helical" evidence="6">
    <location>
        <begin position="140"/>
        <end position="158"/>
    </location>
</feature>
<proteinExistence type="predicted"/>
<feature type="transmembrane region" description="Helical" evidence="6">
    <location>
        <begin position="164"/>
        <end position="186"/>
    </location>
</feature>
<dbReference type="GO" id="GO:0005886">
    <property type="term" value="C:plasma membrane"/>
    <property type="evidence" value="ECO:0007669"/>
    <property type="project" value="UniProtKB-SubCell"/>
</dbReference>
<dbReference type="STRING" id="1385517.N800_00370"/>
<keyword evidence="2" id="KW-1003">Cell membrane</keyword>
<dbReference type="OrthoDB" id="9126302at2"/>
<dbReference type="InterPro" id="IPR022791">
    <property type="entry name" value="L-PG_synthase/AglD"/>
</dbReference>
<keyword evidence="5 6" id="KW-0472">Membrane</keyword>
<evidence type="ECO:0000256" key="2">
    <source>
        <dbReference type="ARBA" id="ARBA00022475"/>
    </source>
</evidence>
<protein>
    <recommendedName>
        <fullName evidence="9">Flippase-like domain-containing protein</fullName>
    </recommendedName>
</protein>
<dbReference type="RefSeq" id="WP_036135903.1">
    <property type="nucleotide sequence ID" value="NZ_AVPU01000007.1"/>
</dbReference>
<evidence type="ECO:0000256" key="1">
    <source>
        <dbReference type="ARBA" id="ARBA00004651"/>
    </source>
</evidence>
<evidence type="ECO:0000313" key="8">
    <source>
        <dbReference type="Proteomes" id="UP000029998"/>
    </source>
</evidence>
<organism evidence="7 8">
    <name type="scientific">Lysobacter daejeonensis GH1-9</name>
    <dbReference type="NCBI Taxonomy" id="1385517"/>
    <lineage>
        <taxon>Bacteria</taxon>
        <taxon>Pseudomonadati</taxon>
        <taxon>Pseudomonadota</taxon>
        <taxon>Gammaproteobacteria</taxon>
        <taxon>Lysobacterales</taxon>
        <taxon>Lysobacteraceae</taxon>
        <taxon>Aerolutibacter</taxon>
    </lineage>
</organism>
<dbReference type="eggNOG" id="COG0392">
    <property type="taxonomic scope" value="Bacteria"/>
</dbReference>
<dbReference type="PANTHER" id="PTHR40277">
    <property type="entry name" value="BLL5419 PROTEIN"/>
    <property type="match status" value="1"/>
</dbReference>
<feature type="transmembrane region" description="Helical" evidence="6">
    <location>
        <begin position="98"/>
        <end position="120"/>
    </location>
</feature>
<dbReference type="EMBL" id="AVPU01000007">
    <property type="protein sequence ID" value="KGM55118.1"/>
    <property type="molecule type" value="Genomic_DNA"/>
</dbReference>
<reference evidence="7 8" key="1">
    <citation type="submission" date="2013-08" db="EMBL/GenBank/DDBJ databases">
        <title>Genome sequencing of Lysobacter.</title>
        <authorList>
            <person name="Zhang S."/>
            <person name="Wang G."/>
        </authorList>
    </citation>
    <scope>NUCLEOTIDE SEQUENCE [LARGE SCALE GENOMIC DNA]</scope>
    <source>
        <strain evidence="7 8">GH1-9</strain>
    </source>
</reference>
<evidence type="ECO:0000256" key="4">
    <source>
        <dbReference type="ARBA" id="ARBA00022989"/>
    </source>
</evidence>
<gene>
    <name evidence="7" type="ORF">N800_00370</name>
</gene>
<comment type="subcellular location">
    <subcellularLocation>
        <location evidence="1">Cell membrane</location>
        <topology evidence="1">Multi-pass membrane protein</topology>
    </subcellularLocation>
</comment>
<keyword evidence="3 6" id="KW-0812">Transmembrane</keyword>
<keyword evidence="4 6" id="KW-1133">Transmembrane helix</keyword>
<sequence>MKNDTSQAGEYPAQVHARRSYAGELLKLLISIGMIVALAVWVDWGSMTRAVAHADARYLLLGLLVMAPTVILSAWRWSFAARASGIDLPLGFYAKATYSALFVGQFLPAGIGVDAARLAYFMHRRARLAHAVQSLALDRLVGVVSVVLVLALGLPFIWAELPSVLKLFALLLVLATIVGICTILSLHRIGILNRYAGSGKRRKMIDLLLALRSNIASVESTKAFAISIAIYCLMILGVHMIAAGLGVQTQYLSLLAVTALAVFVSLLPISVNGWGVREGAMVAGLAAAGVPKEAALATSLLFGFANALITVPGIFVWHSRRRHHAAPAID</sequence>
<dbReference type="NCBIfam" id="TIGR00374">
    <property type="entry name" value="flippase-like domain"/>
    <property type="match status" value="1"/>
</dbReference>
<keyword evidence="8" id="KW-1185">Reference proteome</keyword>
<accession>A0A0A0EYH0</accession>
<dbReference type="PANTHER" id="PTHR40277:SF1">
    <property type="entry name" value="BLL5419 PROTEIN"/>
    <property type="match status" value="1"/>
</dbReference>
<comment type="caution">
    <text evidence="7">The sequence shown here is derived from an EMBL/GenBank/DDBJ whole genome shotgun (WGS) entry which is preliminary data.</text>
</comment>